<proteinExistence type="predicted"/>
<feature type="coiled-coil region" evidence="1">
    <location>
        <begin position="151"/>
        <end position="196"/>
    </location>
</feature>
<evidence type="ECO:0000256" key="1">
    <source>
        <dbReference type="SAM" id="Coils"/>
    </source>
</evidence>
<dbReference type="SUPFAM" id="SSF57850">
    <property type="entry name" value="RING/U-box"/>
    <property type="match status" value="1"/>
</dbReference>
<dbReference type="EMBL" id="OZ037946">
    <property type="protein sequence ID" value="CAL1705244.1"/>
    <property type="molecule type" value="Genomic_DNA"/>
</dbReference>
<accession>A0ABP1DDG4</accession>
<feature type="region of interest" description="Disordered" evidence="2">
    <location>
        <begin position="238"/>
        <end position="258"/>
    </location>
</feature>
<dbReference type="Proteomes" id="UP001497453">
    <property type="component" value="Chromosome 3"/>
</dbReference>
<evidence type="ECO:0000256" key="2">
    <source>
        <dbReference type="SAM" id="MobiDB-lite"/>
    </source>
</evidence>
<protein>
    <recommendedName>
        <fullName evidence="5">RING-type domain-containing protein</fullName>
    </recommendedName>
</protein>
<reference evidence="4" key="1">
    <citation type="submission" date="2024-04" db="EMBL/GenBank/DDBJ databases">
        <authorList>
            <person name="Shaw F."/>
            <person name="Minotto A."/>
        </authorList>
    </citation>
    <scope>NUCLEOTIDE SEQUENCE [LARGE SCALE GENOMIC DNA]</scope>
</reference>
<evidence type="ECO:0008006" key="5">
    <source>
        <dbReference type="Google" id="ProtNLM"/>
    </source>
</evidence>
<sequence>MATPCGHLYCFDCTTFHFASESSAAPCAVCRTPQPLEALIKLYPDYDTPSQPASISNSRLREEADDIVESGRQALSASSIDTDTIANITSSVQGILDSVTEQTHPDTEFRPLLRSIGTVLADIRTRVQELHTLRQGELAQAEIERINALARQQIEHARNDAKEDVRKYRQAYKRRETKLEQENIELQIQLENVRRKFVFVTSEHESGQHDLATLRGEVEALKKSSLKYQKKYHALRQSHRSLKRSASGGLDDDDLEVI</sequence>
<organism evidence="3 4">
    <name type="scientific">Somion occarium</name>
    <dbReference type="NCBI Taxonomy" id="3059160"/>
    <lineage>
        <taxon>Eukaryota</taxon>
        <taxon>Fungi</taxon>
        <taxon>Dikarya</taxon>
        <taxon>Basidiomycota</taxon>
        <taxon>Agaricomycotina</taxon>
        <taxon>Agaricomycetes</taxon>
        <taxon>Polyporales</taxon>
        <taxon>Cerrenaceae</taxon>
        <taxon>Somion</taxon>
    </lineage>
</organism>
<gene>
    <name evidence="3" type="ORF">GFSPODELE1_LOCUS5339</name>
</gene>
<keyword evidence="4" id="KW-1185">Reference proteome</keyword>
<keyword evidence="1" id="KW-0175">Coiled coil</keyword>
<dbReference type="Gene3D" id="3.30.40.10">
    <property type="entry name" value="Zinc/RING finger domain, C3HC4 (zinc finger)"/>
    <property type="match status" value="1"/>
</dbReference>
<dbReference type="InterPro" id="IPR013083">
    <property type="entry name" value="Znf_RING/FYVE/PHD"/>
</dbReference>
<evidence type="ECO:0000313" key="3">
    <source>
        <dbReference type="EMBL" id="CAL1705244.1"/>
    </source>
</evidence>
<name>A0ABP1DDG4_9APHY</name>
<evidence type="ECO:0000313" key="4">
    <source>
        <dbReference type="Proteomes" id="UP001497453"/>
    </source>
</evidence>